<sequence>MLADPLSQWLLMLAARCTLSGSLHASGEWAVAFETHTTKINVVTEGEAWLVHDALEAPIRLRTGDGFMLTRAGTYETCSDPSLTPLPAAEVFIDHRGRIDGVSGTTRGSQCHIVGCALMLDALDIEFLMSTLPTVVVVHGADPSAASMRWLIMRLRDELAAPTPGADASQALLAQMLCVEIIRYWCRHGAETGLLGALRDDRIAAALRAMHGDVTRSWRVEELASQVAMSRSAFAARFKQLTGVAPLDYLLRWRMRVAAHALHGREEPMQRIAASVGYQSDSAFSLAFKRVYGVPPSAYRLAGGSAVAPNPDLSPEL</sequence>
<dbReference type="RefSeq" id="WP_150374544.1">
    <property type="nucleotide sequence ID" value="NZ_CP044067.1"/>
</dbReference>
<dbReference type="InterPro" id="IPR018062">
    <property type="entry name" value="HTH_AraC-typ_CS"/>
</dbReference>
<dbReference type="Pfam" id="PF12852">
    <property type="entry name" value="Cupin_6"/>
    <property type="match status" value="1"/>
</dbReference>
<dbReference type="InterPro" id="IPR018060">
    <property type="entry name" value="HTH_AraC"/>
</dbReference>
<dbReference type="InterPro" id="IPR009057">
    <property type="entry name" value="Homeodomain-like_sf"/>
</dbReference>
<reference evidence="6 7" key="1">
    <citation type="submission" date="2019-09" db="EMBL/GenBank/DDBJ databases">
        <title>FDA dAtabase for Regulatory Grade micrObial Sequences (FDA-ARGOS): Supporting development and validation of Infectious Disease Dx tests.</title>
        <authorList>
            <person name="Sciortino C."/>
            <person name="Tallon L."/>
            <person name="Sadzewicz L."/>
            <person name="Vavikolanu K."/>
            <person name="Mehta A."/>
            <person name="Aluvathingal J."/>
            <person name="Nadendla S."/>
            <person name="Nandy P."/>
            <person name="Geyer C."/>
            <person name="Yan Y."/>
            <person name="Sichtig H."/>
        </authorList>
    </citation>
    <scope>NUCLEOTIDE SEQUENCE [LARGE SCALE GENOMIC DNA]</scope>
    <source>
        <strain evidence="6 7">FDAARGOS_664</strain>
    </source>
</reference>
<dbReference type="Pfam" id="PF12833">
    <property type="entry name" value="HTH_18"/>
    <property type="match status" value="1"/>
</dbReference>
<dbReference type="SMART" id="SM00342">
    <property type="entry name" value="HTH_ARAC"/>
    <property type="match status" value="1"/>
</dbReference>
<dbReference type="Gene3D" id="1.10.10.60">
    <property type="entry name" value="Homeodomain-like"/>
    <property type="match status" value="2"/>
</dbReference>
<feature type="domain" description="HTH araC/xylS-type" evidence="5">
    <location>
        <begin position="204"/>
        <end position="302"/>
    </location>
</feature>
<dbReference type="GO" id="GO:0043565">
    <property type="term" value="F:sequence-specific DNA binding"/>
    <property type="evidence" value="ECO:0007669"/>
    <property type="project" value="InterPro"/>
</dbReference>
<evidence type="ECO:0000256" key="3">
    <source>
        <dbReference type="ARBA" id="ARBA00023163"/>
    </source>
</evidence>
<keyword evidence="2" id="KW-0238">DNA-binding</keyword>
<proteinExistence type="predicted"/>
<dbReference type="PROSITE" id="PS00041">
    <property type="entry name" value="HTH_ARAC_FAMILY_1"/>
    <property type="match status" value="1"/>
</dbReference>
<dbReference type="AlphaFoldDB" id="A0A5P2H8U3"/>
<evidence type="ECO:0000256" key="2">
    <source>
        <dbReference type="ARBA" id="ARBA00023125"/>
    </source>
</evidence>
<feature type="signal peptide" evidence="4">
    <location>
        <begin position="1"/>
        <end position="25"/>
    </location>
</feature>
<evidence type="ECO:0000256" key="4">
    <source>
        <dbReference type="SAM" id="SignalP"/>
    </source>
</evidence>
<accession>A0A5P2H8U3</accession>
<dbReference type="PANTHER" id="PTHR46796:SF7">
    <property type="entry name" value="ARAC FAMILY TRANSCRIPTIONAL REGULATOR"/>
    <property type="match status" value="1"/>
</dbReference>
<feature type="chain" id="PRO_5024843917" evidence="4">
    <location>
        <begin position="26"/>
        <end position="317"/>
    </location>
</feature>
<keyword evidence="4" id="KW-0732">Signal</keyword>
<dbReference type="InterPro" id="IPR032783">
    <property type="entry name" value="AraC_lig"/>
</dbReference>
<dbReference type="Proteomes" id="UP000322822">
    <property type="component" value="Chromosome 2"/>
</dbReference>
<evidence type="ECO:0000256" key="1">
    <source>
        <dbReference type="ARBA" id="ARBA00023015"/>
    </source>
</evidence>
<dbReference type="SUPFAM" id="SSF46689">
    <property type="entry name" value="Homeodomain-like"/>
    <property type="match status" value="2"/>
</dbReference>
<name>A0A5P2H8U3_9BURK</name>
<evidence type="ECO:0000259" key="5">
    <source>
        <dbReference type="PROSITE" id="PS01124"/>
    </source>
</evidence>
<keyword evidence="3" id="KW-0804">Transcription</keyword>
<evidence type="ECO:0000313" key="6">
    <source>
        <dbReference type="EMBL" id="QET04481.1"/>
    </source>
</evidence>
<dbReference type="InterPro" id="IPR020449">
    <property type="entry name" value="Tscrpt_reg_AraC-type_HTH"/>
</dbReference>
<dbReference type="PROSITE" id="PS01124">
    <property type="entry name" value="HTH_ARAC_FAMILY_2"/>
    <property type="match status" value="1"/>
</dbReference>
<dbReference type="EMBL" id="CP044067">
    <property type="protein sequence ID" value="QET04481.1"/>
    <property type="molecule type" value="Genomic_DNA"/>
</dbReference>
<gene>
    <name evidence="6" type="ORF">FOB72_20415</name>
</gene>
<keyword evidence="1" id="KW-0805">Transcription regulation</keyword>
<dbReference type="PANTHER" id="PTHR46796">
    <property type="entry name" value="HTH-TYPE TRANSCRIPTIONAL ACTIVATOR RHAS-RELATED"/>
    <property type="match status" value="1"/>
</dbReference>
<dbReference type="GO" id="GO:0003700">
    <property type="term" value="F:DNA-binding transcription factor activity"/>
    <property type="evidence" value="ECO:0007669"/>
    <property type="project" value="InterPro"/>
</dbReference>
<protein>
    <submittedName>
        <fullName evidence="6">AraC family transcriptional regulator</fullName>
    </submittedName>
</protein>
<organism evidence="6 7">
    <name type="scientific">Cupriavidus pauculus</name>
    <dbReference type="NCBI Taxonomy" id="82633"/>
    <lineage>
        <taxon>Bacteria</taxon>
        <taxon>Pseudomonadati</taxon>
        <taxon>Pseudomonadota</taxon>
        <taxon>Betaproteobacteria</taxon>
        <taxon>Burkholderiales</taxon>
        <taxon>Burkholderiaceae</taxon>
        <taxon>Cupriavidus</taxon>
    </lineage>
</organism>
<dbReference type="PRINTS" id="PR00032">
    <property type="entry name" value="HTHARAC"/>
</dbReference>
<dbReference type="InterPro" id="IPR050204">
    <property type="entry name" value="AraC_XylS_family_regulators"/>
</dbReference>
<evidence type="ECO:0000313" key="7">
    <source>
        <dbReference type="Proteomes" id="UP000322822"/>
    </source>
</evidence>
<dbReference type="OrthoDB" id="9789899at2"/>